<proteinExistence type="predicted"/>
<dbReference type="EMBL" id="CP046052">
    <property type="protein sequence ID" value="QGM47165.1"/>
    <property type="molecule type" value="Genomic_DNA"/>
</dbReference>
<dbReference type="Proteomes" id="UP000309061">
    <property type="component" value="Chromosome"/>
</dbReference>
<reference evidence="3 4" key="1">
    <citation type="submission" date="2019-11" db="EMBL/GenBank/DDBJ databases">
        <title>The genome sequence of Methylocystis heyeri.</title>
        <authorList>
            <person name="Oshkin I.Y."/>
            <person name="Miroshnikov K."/>
            <person name="Dedysh S.N."/>
        </authorList>
    </citation>
    <scope>NUCLEOTIDE SEQUENCE [LARGE SCALE GENOMIC DNA]</scope>
    <source>
        <strain evidence="3 4">H2</strain>
    </source>
</reference>
<dbReference type="OrthoDB" id="7267013at2"/>
<feature type="domain" description="BON" evidence="2">
    <location>
        <begin position="41"/>
        <end position="109"/>
    </location>
</feature>
<gene>
    <name evidence="3" type="ORF">H2LOC_016500</name>
</gene>
<dbReference type="Pfam" id="PF04972">
    <property type="entry name" value="BON"/>
    <property type="match status" value="1"/>
</dbReference>
<dbReference type="KEGG" id="mhey:H2LOC_016500"/>
<evidence type="ECO:0000313" key="4">
    <source>
        <dbReference type="Proteomes" id="UP000309061"/>
    </source>
</evidence>
<evidence type="ECO:0000256" key="1">
    <source>
        <dbReference type="SAM" id="MobiDB-lite"/>
    </source>
</evidence>
<feature type="region of interest" description="Disordered" evidence="1">
    <location>
        <begin position="110"/>
        <end position="134"/>
    </location>
</feature>
<evidence type="ECO:0000313" key="3">
    <source>
        <dbReference type="EMBL" id="QGM47165.1"/>
    </source>
</evidence>
<protein>
    <submittedName>
        <fullName evidence="3">BON domain-containing protein</fullName>
    </submittedName>
</protein>
<sequence length="134" mass="13939">MGAGAFASLARRALRASTYAVAGDRPLGPARSPIRDAKAMSSKYGPAQIKAEIQKALHEVGSDIAVILDGDEVILEGAVGTWADRIAAERIARAVSGTDRVSNRIVKKDAGNDTVHEAGIESFPASDPPAWTSG</sequence>
<dbReference type="PROSITE" id="PS50914">
    <property type="entry name" value="BON"/>
    <property type="match status" value="1"/>
</dbReference>
<dbReference type="InterPro" id="IPR007055">
    <property type="entry name" value="BON_dom"/>
</dbReference>
<keyword evidence="4" id="KW-1185">Reference proteome</keyword>
<dbReference type="AlphaFoldDB" id="A0A6B8KJQ9"/>
<name>A0A6B8KJQ9_9HYPH</name>
<dbReference type="Gene3D" id="3.30.1340.30">
    <property type="match status" value="1"/>
</dbReference>
<accession>A0A6B8KJQ9</accession>
<feature type="compositionally biased region" description="Basic and acidic residues" evidence="1">
    <location>
        <begin position="110"/>
        <end position="119"/>
    </location>
</feature>
<organism evidence="3 4">
    <name type="scientific">Methylocystis heyeri</name>
    <dbReference type="NCBI Taxonomy" id="391905"/>
    <lineage>
        <taxon>Bacteria</taxon>
        <taxon>Pseudomonadati</taxon>
        <taxon>Pseudomonadota</taxon>
        <taxon>Alphaproteobacteria</taxon>
        <taxon>Hyphomicrobiales</taxon>
        <taxon>Methylocystaceae</taxon>
        <taxon>Methylocystis</taxon>
    </lineage>
</organism>
<evidence type="ECO:0000259" key="2">
    <source>
        <dbReference type="PROSITE" id="PS50914"/>
    </source>
</evidence>